<evidence type="ECO:0000256" key="2">
    <source>
        <dbReference type="ARBA" id="ARBA00007929"/>
    </source>
</evidence>
<feature type="repeat" description="ANK" evidence="13">
    <location>
        <begin position="666"/>
        <end position="698"/>
    </location>
</feature>
<dbReference type="CDD" id="cd00038">
    <property type="entry name" value="CAP_ED"/>
    <property type="match status" value="1"/>
</dbReference>
<dbReference type="SUPFAM" id="SSF51206">
    <property type="entry name" value="cAMP-binding domain-like"/>
    <property type="match status" value="1"/>
</dbReference>
<evidence type="ECO:0000256" key="4">
    <source>
        <dbReference type="ARBA" id="ARBA00022538"/>
    </source>
</evidence>
<keyword evidence="9 14" id="KW-1133">Transmembrane helix</keyword>
<keyword evidence="11 14" id="KW-0472">Membrane</keyword>
<dbReference type="SMART" id="SM00248">
    <property type="entry name" value="ANK"/>
    <property type="match status" value="6"/>
</dbReference>
<keyword evidence="5 14" id="KW-0812">Transmembrane</keyword>
<dbReference type="InterPro" id="IPR036770">
    <property type="entry name" value="Ankyrin_rpt-contain_sf"/>
</dbReference>
<proteinExistence type="inferred from homology"/>
<dbReference type="PANTHER" id="PTHR45743">
    <property type="entry name" value="POTASSIUM CHANNEL AKT1"/>
    <property type="match status" value="1"/>
</dbReference>
<comment type="domain">
    <text evidence="14">The segment S4 is probably the voltage-sensor and is characterized by a series of positively charged amino acids. The pore-forming region H5 is enclosed by the transmembrane segments S5 and S6 in the Shaker-type (1P/6TM) and contains the GYGD signature motif which seems to be involved in potassium selectivity.</text>
</comment>
<comment type="caution">
    <text evidence="14">Lacks conserved residue(s) required for the propagation of feature annotation.</text>
</comment>
<comment type="similarity">
    <text evidence="2 14">Belongs to the potassium channel family. Plant (TC 1.A.1.4) subfamily.</text>
</comment>
<dbReference type="PROSITE" id="PS50042">
    <property type="entry name" value="CNMP_BINDING_3"/>
    <property type="match status" value="1"/>
</dbReference>
<dbReference type="Pfam" id="PF12796">
    <property type="entry name" value="Ank_2"/>
    <property type="match status" value="2"/>
</dbReference>
<evidence type="ECO:0000256" key="14">
    <source>
        <dbReference type="RuleBase" id="RU369015"/>
    </source>
</evidence>
<dbReference type="Gene3D" id="1.10.287.70">
    <property type="match status" value="1"/>
</dbReference>
<keyword evidence="12 14" id="KW-0407">Ion channel</keyword>
<evidence type="ECO:0000313" key="18">
    <source>
        <dbReference type="Proteomes" id="UP000594263"/>
    </source>
</evidence>
<keyword evidence="7 14" id="KW-0851">Voltage-gated channel</keyword>
<sequence length="888" mass="98749">MKKDRKQSMKVALKGSMCGGGGGGGRTHDIEQISKDDGSMLSFSNGILPSLGARSSRRVKLRRSIISPFDPQYRNWENFLVVLVFYTAGVCPFEFGFMHQPIRALSITDNVVNALFAIDIVLMFFVAYTDKITYLLIDDHKEIAKRYLKTWFVLDVISCIPSEAAHHVLPGKIQTYGYFNILRLWRLRRVSAMFARLEKDRRYDYFWVRCIKLLCVTIFTVHFAACVFYLLADKYKDPARTWIGASMEDFHQRSYFVRYVTSMYWSMTTVTTTGYGDLHPVNTGEMIFDTFFMLFNLGLSSYLIGNMTNLIVHNTSRTRRFRDTLQSASGFAARNQLPVRLQEQMLAHLSLRYRTDSEGVQQQEILESLPKAIRSSIAHFLFYNVVDKVYLFAGVSNDLLFQLVTEMKPEYFPPREDVVLQNEAPTDLYVLVTGAVDLIAQSNGIEQVVGELKTGDVCGEIGVLCYRPQLFTVRTKRLSQLLRLNRTSFLNLLQANVGDGTIIMNNLLQHLKERNDPIMQEILTDTESMLARGRMDVPLSLCFAVGRGDDLLLNQLLRRGVDPNEVDGSGRTAMHIAAASGYEHCISLLLEYGANVNMKDSEGNVPLWDAILGGHGKIIKLLSDNGARLSAGDVGQYACTAAEQNRLDLLRLIVRHGGDVTLPKCSGTTALHAAVSEGNVAMVEFLLRQGAEADKPDIHGWTPRGLAEHQGHEEILTLLQTVKSETPRKSYVPIPDLGATHLPKYNSEPVMTPAPEAHLGGEHRRRRRSNSFHNSLIGIMAAASSGETSLIRSVSQIPGAQRGGISSSARVTLQCREKGGGGGRKLVLLPESILELLHIGSRTFGINATKIVTEDGAEVDDVNVIRDGDSLILVSDSAAETSEIRATG</sequence>
<comment type="domain">
    <text evidence="14">The KHA domain (rich in hydrophobic and acidic residues) present in the C-terminal part is likely to be important for tetramerization.</text>
</comment>
<feature type="repeat" description="ANK" evidence="13">
    <location>
        <begin position="569"/>
        <end position="601"/>
    </location>
</feature>
<dbReference type="InterPro" id="IPR000595">
    <property type="entry name" value="cNMP-bd_dom"/>
</dbReference>
<evidence type="ECO:0000256" key="10">
    <source>
        <dbReference type="ARBA" id="ARBA00023065"/>
    </source>
</evidence>
<feature type="transmembrane region" description="Helical" evidence="14">
    <location>
        <begin position="291"/>
        <end position="312"/>
    </location>
</feature>
<evidence type="ECO:0000256" key="7">
    <source>
        <dbReference type="ARBA" id="ARBA00022882"/>
    </source>
</evidence>
<evidence type="ECO:0000256" key="3">
    <source>
        <dbReference type="ARBA" id="ARBA00022448"/>
    </source>
</evidence>
<evidence type="ECO:0000256" key="5">
    <source>
        <dbReference type="ARBA" id="ARBA00022692"/>
    </source>
</evidence>
<dbReference type="PROSITE" id="PS51490">
    <property type="entry name" value="KHA"/>
    <property type="match status" value="1"/>
</dbReference>
<keyword evidence="3 14" id="KW-0813">Transport</keyword>
<name>A0A7N0VLE8_KALFE</name>
<dbReference type="GO" id="GO:0005249">
    <property type="term" value="F:voltage-gated potassium channel activity"/>
    <property type="evidence" value="ECO:0007669"/>
    <property type="project" value="UniProtKB-UniRule"/>
</dbReference>
<dbReference type="OMA" id="GVICYRP"/>
<evidence type="ECO:0000259" key="15">
    <source>
        <dbReference type="PROSITE" id="PS50042"/>
    </source>
</evidence>
<dbReference type="InterPro" id="IPR045319">
    <property type="entry name" value="KAT/AKT"/>
</dbReference>
<dbReference type="PANTHER" id="PTHR45743:SF2">
    <property type="entry name" value="POTASSIUM CHANNEL AKT1"/>
    <property type="match status" value="1"/>
</dbReference>
<dbReference type="InterPro" id="IPR021789">
    <property type="entry name" value="KHA_dom"/>
</dbReference>
<dbReference type="FunFam" id="2.60.120.10:FF:000074">
    <property type="entry name" value="Potassium channel KAT2"/>
    <property type="match status" value="1"/>
</dbReference>
<evidence type="ECO:0000256" key="1">
    <source>
        <dbReference type="ARBA" id="ARBA00004141"/>
    </source>
</evidence>
<evidence type="ECO:0000256" key="6">
    <source>
        <dbReference type="ARBA" id="ARBA00022826"/>
    </source>
</evidence>
<dbReference type="InterPro" id="IPR014710">
    <property type="entry name" value="RmlC-like_jellyroll"/>
</dbReference>
<keyword evidence="8 14" id="KW-0630">Potassium</keyword>
<feature type="domain" description="KHA" evidence="16">
    <location>
        <begin position="810"/>
        <end position="888"/>
    </location>
</feature>
<dbReference type="EnsemblPlants" id="Kaladp1006s0004.1.v1.1">
    <property type="protein sequence ID" value="Kaladp1006s0004.1.v1.1"/>
    <property type="gene ID" value="Kaladp1006s0004.v1.1"/>
</dbReference>
<dbReference type="FunFam" id="1.10.287.70:FF:000123">
    <property type="entry name" value="Potassium channel KAT3"/>
    <property type="match status" value="1"/>
</dbReference>
<dbReference type="PROSITE" id="PS50088">
    <property type="entry name" value="ANK_REPEAT"/>
    <property type="match status" value="3"/>
</dbReference>
<evidence type="ECO:0000259" key="16">
    <source>
        <dbReference type="PROSITE" id="PS51490"/>
    </source>
</evidence>
<keyword evidence="18" id="KW-1185">Reference proteome</keyword>
<dbReference type="InterPro" id="IPR018490">
    <property type="entry name" value="cNMP-bd_dom_sf"/>
</dbReference>
<dbReference type="Gene3D" id="1.25.40.20">
    <property type="entry name" value="Ankyrin repeat-containing domain"/>
    <property type="match status" value="1"/>
</dbReference>
<dbReference type="Gramene" id="Kaladp1006s0004.1.v1.1">
    <property type="protein sequence ID" value="Kaladp1006s0004.1.v1.1"/>
    <property type="gene ID" value="Kaladp1006s0004.v1.1"/>
</dbReference>
<dbReference type="PROSITE" id="PS50297">
    <property type="entry name" value="ANK_REP_REGION"/>
    <property type="match status" value="2"/>
</dbReference>
<dbReference type="SMART" id="SM00100">
    <property type="entry name" value="cNMP"/>
    <property type="match status" value="1"/>
</dbReference>
<comment type="function">
    <text evidence="14">Potassium channel.</text>
</comment>
<evidence type="ECO:0000256" key="12">
    <source>
        <dbReference type="ARBA" id="ARBA00023303"/>
    </source>
</evidence>
<dbReference type="PRINTS" id="PR01463">
    <property type="entry name" value="EAGCHANLFMLY"/>
</dbReference>
<dbReference type="Gene3D" id="2.60.120.10">
    <property type="entry name" value="Jelly Rolls"/>
    <property type="match status" value="1"/>
</dbReference>
<evidence type="ECO:0000256" key="9">
    <source>
        <dbReference type="ARBA" id="ARBA00022989"/>
    </source>
</evidence>
<evidence type="ECO:0000256" key="11">
    <source>
        <dbReference type="ARBA" id="ARBA00023136"/>
    </source>
</evidence>
<dbReference type="InterPro" id="IPR005821">
    <property type="entry name" value="Ion_trans_dom"/>
</dbReference>
<keyword evidence="10 14" id="KW-0406">Ion transport</keyword>
<dbReference type="Pfam" id="PF00027">
    <property type="entry name" value="cNMP_binding"/>
    <property type="match status" value="1"/>
</dbReference>
<evidence type="ECO:0000313" key="17">
    <source>
        <dbReference type="EnsemblPlants" id="Kaladp1006s0004.1.v1.1"/>
    </source>
</evidence>
<feature type="domain" description="Cyclic nucleotide-binding" evidence="15">
    <location>
        <begin position="391"/>
        <end position="493"/>
    </location>
</feature>
<feature type="transmembrane region" description="Helical" evidence="14">
    <location>
        <begin position="111"/>
        <end position="128"/>
    </location>
</feature>
<dbReference type="SUPFAM" id="SSF81324">
    <property type="entry name" value="Voltage-gated potassium channels"/>
    <property type="match status" value="1"/>
</dbReference>
<feature type="transmembrane region" description="Helical" evidence="14">
    <location>
        <begin position="206"/>
        <end position="232"/>
    </location>
</feature>
<dbReference type="InterPro" id="IPR003938">
    <property type="entry name" value="K_chnl_volt-dep_EAG/ELK/ERG"/>
</dbReference>
<reference evidence="17" key="1">
    <citation type="submission" date="2021-01" db="UniProtKB">
        <authorList>
            <consortium name="EnsemblPlants"/>
        </authorList>
    </citation>
    <scope>IDENTIFICATION</scope>
</reference>
<dbReference type="Proteomes" id="UP000594263">
    <property type="component" value="Unplaced"/>
</dbReference>
<dbReference type="Pfam" id="PF00520">
    <property type="entry name" value="Ion_trans"/>
    <property type="match status" value="1"/>
</dbReference>
<feature type="transmembrane region" description="Helical" evidence="14">
    <location>
        <begin position="79"/>
        <end position="99"/>
    </location>
</feature>
<evidence type="ECO:0000256" key="8">
    <source>
        <dbReference type="ARBA" id="ARBA00022958"/>
    </source>
</evidence>
<comment type="subcellular location">
    <subcellularLocation>
        <location evidence="1 14">Membrane</location>
        <topology evidence="1 14">Multi-pass membrane protein</topology>
    </subcellularLocation>
</comment>
<dbReference type="InterPro" id="IPR002110">
    <property type="entry name" value="Ankyrin_rpt"/>
</dbReference>
<evidence type="ECO:0000256" key="13">
    <source>
        <dbReference type="PROSITE-ProRule" id="PRU00023"/>
    </source>
</evidence>
<keyword evidence="4 14" id="KW-0633">Potassium transport</keyword>
<dbReference type="Pfam" id="PF11834">
    <property type="entry name" value="KHA"/>
    <property type="match status" value="1"/>
</dbReference>
<keyword evidence="13" id="KW-0040">ANK repeat</keyword>
<keyword evidence="6 14" id="KW-0631">Potassium channel</keyword>
<dbReference type="GO" id="GO:0034702">
    <property type="term" value="C:monoatomic ion channel complex"/>
    <property type="evidence" value="ECO:0007669"/>
    <property type="project" value="UniProtKB-KW"/>
</dbReference>
<comment type="subunit">
    <text evidence="14">The potassium channel is composed of a homo- or heterotetrameric complex of pore-forming subunits.</text>
</comment>
<dbReference type="Gene3D" id="1.10.287.630">
    <property type="entry name" value="Helix hairpin bin"/>
    <property type="match status" value="1"/>
</dbReference>
<organism evidence="17 18">
    <name type="scientific">Kalanchoe fedtschenkoi</name>
    <name type="common">Lavender scallops</name>
    <name type="synonym">South American air plant</name>
    <dbReference type="NCBI Taxonomy" id="63787"/>
    <lineage>
        <taxon>Eukaryota</taxon>
        <taxon>Viridiplantae</taxon>
        <taxon>Streptophyta</taxon>
        <taxon>Embryophyta</taxon>
        <taxon>Tracheophyta</taxon>
        <taxon>Spermatophyta</taxon>
        <taxon>Magnoliopsida</taxon>
        <taxon>eudicotyledons</taxon>
        <taxon>Gunneridae</taxon>
        <taxon>Pentapetalae</taxon>
        <taxon>Saxifragales</taxon>
        <taxon>Crassulaceae</taxon>
        <taxon>Kalanchoe</taxon>
    </lineage>
</organism>
<dbReference type="SUPFAM" id="SSF48403">
    <property type="entry name" value="Ankyrin repeat"/>
    <property type="match status" value="1"/>
</dbReference>
<protein>
    <recommendedName>
        <fullName evidence="14">Potassium channel</fullName>
    </recommendedName>
</protein>
<dbReference type="AlphaFoldDB" id="A0A7N0VLE8"/>
<feature type="repeat" description="ANK" evidence="13">
    <location>
        <begin position="602"/>
        <end position="634"/>
    </location>
</feature>
<accession>A0A7N0VLE8</accession>